<dbReference type="InterPro" id="IPR029058">
    <property type="entry name" value="AB_hydrolase_fold"/>
</dbReference>
<proteinExistence type="predicted"/>
<dbReference type="EMBL" id="QXGC01000287">
    <property type="protein sequence ID" value="KAE9241751.1"/>
    <property type="molecule type" value="Genomic_DNA"/>
</dbReference>
<evidence type="ECO:0000313" key="1">
    <source>
        <dbReference type="EMBL" id="KAE8941638.1"/>
    </source>
</evidence>
<evidence type="ECO:0000313" key="6">
    <source>
        <dbReference type="EMBL" id="KAE9219668.1"/>
    </source>
</evidence>
<name>A0A6A3ZVR1_9STRA</name>
<accession>A0A6A3ZVR1</accession>
<dbReference type="EMBL" id="QXGE01000287">
    <property type="protein sequence ID" value="KAE9317228.1"/>
    <property type="molecule type" value="Genomic_DNA"/>
</dbReference>
<evidence type="ECO:0000313" key="8">
    <source>
        <dbReference type="EMBL" id="KAE9242171.1"/>
    </source>
</evidence>
<keyword evidence="11" id="KW-1185">Reference proteome</keyword>
<dbReference type="EMBL" id="QXGF01000350">
    <property type="protein sequence ID" value="KAE8941638.1"/>
    <property type="molecule type" value="Genomic_DNA"/>
</dbReference>
<dbReference type="EMBL" id="QXFZ01000330">
    <property type="protein sequence ID" value="KAE9120785.1"/>
    <property type="molecule type" value="Genomic_DNA"/>
</dbReference>
<evidence type="ECO:0000313" key="2">
    <source>
        <dbReference type="EMBL" id="KAE9019468.1"/>
    </source>
</evidence>
<dbReference type="Proteomes" id="UP000476176">
    <property type="component" value="Unassembled WGS sequence"/>
</dbReference>
<comment type="caution">
    <text evidence="8">The sequence shown here is derived from an EMBL/GenBank/DDBJ whole genome shotgun (WGS) entry which is preliminary data.</text>
</comment>
<dbReference type="EMBL" id="QXGA01000296">
    <property type="protein sequence ID" value="KAE9148343.1"/>
    <property type="molecule type" value="Genomic_DNA"/>
</dbReference>
<evidence type="ECO:0000313" key="3">
    <source>
        <dbReference type="EMBL" id="KAE9096743.1"/>
    </source>
</evidence>
<dbReference type="Proteomes" id="UP000440732">
    <property type="component" value="Unassembled WGS sequence"/>
</dbReference>
<dbReference type="OrthoDB" id="155064at2759"/>
<dbReference type="PANTHER" id="PTHR22538">
    <property type="entry name" value="CILIA- AND FLAGELLA-ASSOCIATED PROTEIN 74"/>
    <property type="match status" value="1"/>
</dbReference>
<evidence type="ECO:0000313" key="10">
    <source>
        <dbReference type="Proteomes" id="UP000429523"/>
    </source>
</evidence>
<dbReference type="Proteomes" id="UP000440367">
    <property type="component" value="Unassembled WGS sequence"/>
</dbReference>
<dbReference type="EMBL" id="QXGD01000355">
    <property type="protein sequence ID" value="KAE9242171.1"/>
    <property type="molecule type" value="Genomic_DNA"/>
</dbReference>
<evidence type="ECO:0000313" key="7">
    <source>
        <dbReference type="EMBL" id="KAE9241751.1"/>
    </source>
</evidence>
<organism evidence="8 13">
    <name type="scientific">Phytophthora fragariae</name>
    <dbReference type="NCBI Taxonomy" id="53985"/>
    <lineage>
        <taxon>Eukaryota</taxon>
        <taxon>Sar</taxon>
        <taxon>Stramenopiles</taxon>
        <taxon>Oomycota</taxon>
        <taxon>Peronosporomycetes</taxon>
        <taxon>Peronosporales</taxon>
        <taxon>Peronosporaceae</taxon>
        <taxon>Phytophthora</taxon>
    </lineage>
</organism>
<evidence type="ECO:0000313" key="9">
    <source>
        <dbReference type="EMBL" id="KAE9317228.1"/>
    </source>
</evidence>
<evidence type="ECO:0000313" key="14">
    <source>
        <dbReference type="Proteomes" id="UP000440732"/>
    </source>
</evidence>
<evidence type="ECO:0000313" key="11">
    <source>
        <dbReference type="Proteomes" id="UP000433483"/>
    </source>
</evidence>
<dbReference type="Proteomes" id="UP000441208">
    <property type="component" value="Unassembled WGS sequence"/>
</dbReference>
<dbReference type="Proteomes" id="UP000437068">
    <property type="component" value="Unassembled WGS sequence"/>
</dbReference>
<dbReference type="EMBL" id="QXGB01000317">
    <property type="protein sequence ID" value="KAE9219668.1"/>
    <property type="molecule type" value="Genomic_DNA"/>
</dbReference>
<dbReference type="EMBL" id="QXFX01001099">
    <property type="protein sequence ID" value="KAE9096743.1"/>
    <property type="molecule type" value="Genomic_DNA"/>
</dbReference>
<dbReference type="Proteomes" id="UP000460718">
    <property type="component" value="Unassembled WGS sequence"/>
</dbReference>
<dbReference type="Proteomes" id="UP000433483">
    <property type="component" value="Unassembled WGS sequence"/>
</dbReference>
<evidence type="ECO:0000313" key="16">
    <source>
        <dbReference type="Proteomes" id="UP000460718"/>
    </source>
</evidence>
<sequence>MQVSSSSDPATGTIKDTIIFGHSMANLILSGSVAAGRAKIDPSTSWVAASTPMEGSMGSNYIQEVCNGEQTGFVATIIDLLGKCPVNSGQMSLAYQGTNFSSAGMNAAYAAAQAAYASNVTAVLCSNSFSGLVTVKAALYTLAGELLPHHSSQNDGIVEYGSCAMGLPQDSFDNSYKSARYVTELNHVDTSFRNGDGVFSDAKKPVKWFECLL</sequence>
<evidence type="ECO:0000313" key="5">
    <source>
        <dbReference type="EMBL" id="KAE9148343.1"/>
    </source>
</evidence>
<dbReference type="Gene3D" id="3.40.50.1820">
    <property type="entry name" value="alpha/beta hydrolase"/>
    <property type="match status" value="1"/>
</dbReference>
<evidence type="ECO:0000313" key="4">
    <source>
        <dbReference type="EMBL" id="KAE9120785.1"/>
    </source>
</evidence>
<protein>
    <submittedName>
        <fullName evidence="8">Uncharacterized protein</fullName>
    </submittedName>
</protein>
<gene>
    <name evidence="9" type="ORF">PF001_g6938</name>
    <name evidence="8" type="ORF">PF002_g8895</name>
    <name evidence="7" type="ORF">PF004_g6916</name>
    <name evidence="6" type="ORF">PF005_g7784</name>
    <name evidence="5" type="ORF">PF006_g7065</name>
    <name evidence="4" type="ORF">PF007_g8053</name>
    <name evidence="1" type="ORF">PF009_g8588</name>
    <name evidence="3" type="ORF">PF010_g16234</name>
    <name evidence="2" type="ORF">PF011_g5810</name>
</gene>
<dbReference type="Proteomes" id="UP000429523">
    <property type="component" value="Unassembled WGS sequence"/>
</dbReference>
<evidence type="ECO:0000313" key="17">
    <source>
        <dbReference type="Proteomes" id="UP000476176"/>
    </source>
</evidence>
<dbReference type="Proteomes" id="UP000488956">
    <property type="component" value="Unassembled WGS sequence"/>
</dbReference>
<evidence type="ECO:0000313" key="12">
    <source>
        <dbReference type="Proteomes" id="UP000437068"/>
    </source>
</evidence>
<evidence type="ECO:0000313" key="15">
    <source>
        <dbReference type="Proteomes" id="UP000441208"/>
    </source>
</evidence>
<evidence type="ECO:0000313" key="18">
    <source>
        <dbReference type="Proteomes" id="UP000488956"/>
    </source>
</evidence>
<dbReference type="EMBL" id="QXFW01000235">
    <property type="protein sequence ID" value="KAE9019468.1"/>
    <property type="molecule type" value="Genomic_DNA"/>
</dbReference>
<reference evidence="10 11" key="1">
    <citation type="submission" date="2018-08" db="EMBL/GenBank/DDBJ databases">
        <title>Genomic investigation of the strawberry pathogen Phytophthora fragariae indicates pathogenicity is determined by transcriptional variation in three key races.</title>
        <authorList>
            <person name="Adams T.M."/>
            <person name="Armitage A.D."/>
            <person name="Sobczyk M.K."/>
            <person name="Bates H.J."/>
            <person name="Dunwell J.M."/>
            <person name="Nellist C.F."/>
            <person name="Harrison R.J."/>
        </authorList>
    </citation>
    <scope>NUCLEOTIDE SEQUENCE [LARGE SCALE GENOMIC DNA]</scope>
    <source>
        <strain evidence="9 12">A4</strain>
        <strain evidence="8 13">BC-1</strain>
        <strain evidence="7 17">BC-23</strain>
        <strain evidence="6 11">NOV-27</strain>
        <strain evidence="5 14">NOV-5</strain>
        <strain evidence="4 15">NOV-71</strain>
        <strain evidence="1 10">NOV-9</strain>
        <strain evidence="3 18">ONT-3</strain>
        <strain evidence="2 16">SCRP245</strain>
    </source>
</reference>
<dbReference type="AlphaFoldDB" id="A0A6A3ZVR1"/>
<evidence type="ECO:0000313" key="13">
    <source>
        <dbReference type="Proteomes" id="UP000440367"/>
    </source>
</evidence>
<dbReference type="PANTHER" id="PTHR22538:SF1">
    <property type="entry name" value="VWFD DOMAIN-CONTAINING PROTEIN"/>
    <property type="match status" value="1"/>
</dbReference>